<dbReference type="EMBL" id="LN853815">
    <property type="protein sequence ID" value="CRY96742.1"/>
    <property type="molecule type" value="Genomic_DNA"/>
</dbReference>
<protein>
    <submittedName>
        <fullName evidence="1">Uncharacterized protein</fullName>
    </submittedName>
</protein>
<organism evidence="1">
    <name type="scientific">uncultured prokaryote</name>
    <dbReference type="NCBI Taxonomy" id="198431"/>
    <lineage>
        <taxon>unclassified sequences</taxon>
        <taxon>environmental samples</taxon>
    </lineage>
</organism>
<accession>A0A0H5QLW5</accession>
<evidence type="ECO:0000313" key="1">
    <source>
        <dbReference type="EMBL" id="CRY96742.1"/>
    </source>
</evidence>
<reference evidence="1" key="1">
    <citation type="submission" date="2015-06" db="EMBL/GenBank/DDBJ databases">
        <authorList>
            <person name="Joergensen T."/>
        </authorList>
    </citation>
    <scope>NUCLEOTIDE SEQUENCE</scope>
    <source>
        <strain evidence="1">RGFK1243</strain>
    </source>
</reference>
<reference evidence="1" key="2">
    <citation type="submission" date="2015-07" db="EMBL/GenBank/DDBJ databases">
        <title>Plasmids, circular viruses and viroids from rat gut.</title>
        <authorList>
            <person name="Jorgensen T.J."/>
            <person name="Hansen M.A."/>
            <person name="Xu Z."/>
            <person name="Tabak M.A."/>
            <person name="Sorensen S.J."/>
            <person name="Hansen L.H."/>
        </authorList>
    </citation>
    <scope>NUCLEOTIDE SEQUENCE</scope>
    <source>
        <strain evidence="1">RGFK1243</strain>
    </source>
</reference>
<name>A0A0H5QLW5_9ZZZZ</name>
<sequence>MREILTDIQTDSGGGKVSVMYFEDTPDVASQRALLNTFWQAVVSNCNQNATFTVRTEGRELDEATGTLTGAWNDSTPYVALGEVTGDPVPDASQALVRWSTGAVVGGRFLRGRTFIPMIASQAVVNGNLGSGAQDSIAGAAGNFASSAAGLQIWSRPKGGGIGTAFVVTGASCWQEFAVLRRRRS</sequence>
<proteinExistence type="predicted"/>
<dbReference type="AlphaFoldDB" id="A0A0H5QLW5"/>